<dbReference type="EMBL" id="AXZG01000037">
    <property type="protein sequence ID" value="ERT66205.1"/>
    <property type="molecule type" value="Genomic_DNA"/>
</dbReference>
<sequence length="43" mass="4668">MFGRLYGMELKHAILGLLSARSVSGYDLARALADSVAQREETA</sequence>
<gene>
    <name evidence="1" type="ORF">HMPREF0742_01247</name>
</gene>
<reference evidence="1 2" key="1">
    <citation type="submission" date="2013-08" db="EMBL/GenBank/DDBJ databases">
        <authorList>
            <person name="Weinstock G."/>
            <person name="Sodergren E."/>
            <person name="Wylie T."/>
            <person name="Fulton L."/>
            <person name="Fulton R."/>
            <person name="Fronick C."/>
            <person name="O'Laughlin M."/>
            <person name="Godfrey J."/>
            <person name="Miner T."/>
            <person name="Herter B."/>
            <person name="Appelbaum E."/>
            <person name="Cordes M."/>
            <person name="Lek S."/>
            <person name="Wollam A."/>
            <person name="Pepin K.H."/>
            <person name="Palsikar V.B."/>
            <person name="Mitreva M."/>
            <person name="Wilson R.K."/>
        </authorList>
    </citation>
    <scope>NUCLEOTIDE SEQUENCE [LARGE SCALE GENOMIC DNA]</scope>
    <source>
        <strain evidence="1 2">F0184</strain>
    </source>
</reference>
<proteinExistence type="predicted"/>
<dbReference type="HOGENOM" id="CLU_3239109_0_0_11"/>
<evidence type="ECO:0000313" key="2">
    <source>
        <dbReference type="Proteomes" id="UP000017174"/>
    </source>
</evidence>
<name>U7V3T4_9MICC</name>
<dbReference type="Proteomes" id="UP000017174">
    <property type="component" value="Unassembled WGS sequence"/>
</dbReference>
<evidence type="ECO:0000313" key="1">
    <source>
        <dbReference type="EMBL" id="ERT66205.1"/>
    </source>
</evidence>
<protein>
    <submittedName>
        <fullName evidence="1">Uncharacterized protein</fullName>
    </submittedName>
</protein>
<dbReference type="AlphaFoldDB" id="U7V3T4"/>
<organism evidence="1 2">
    <name type="scientific">Rothia aeria F0184</name>
    <dbReference type="NCBI Taxonomy" id="888019"/>
    <lineage>
        <taxon>Bacteria</taxon>
        <taxon>Bacillati</taxon>
        <taxon>Actinomycetota</taxon>
        <taxon>Actinomycetes</taxon>
        <taxon>Micrococcales</taxon>
        <taxon>Micrococcaceae</taxon>
        <taxon>Rothia</taxon>
    </lineage>
</organism>
<accession>U7V3T4</accession>
<comment type="caution">
    <text evidence="1">The sequence shown here is derived from an EMBL/GenBank/DDBJ whole genome shotgun (WGS) entry which is preliminary data.</text>
</comment>